<evidence type="ECO:0000313" key="1">
    <source>
        <dbReference type="EMBL" id="MEN2786097.1"/>
    </source>
</evidence>
<accession>A0ABU9XQJ7</accession>
<comment type="caution">
    <text evidence="1">The sequence shown here is derived from an EMBL/GenBank/DDBJ whole genome shotgun (WGS) entry which is preliminary data.</text>
</comment>
<gene>
    <name evidence="1" type="ORF">ABC969_06635</name>
</gene>
<dbReference type="Proteomes" id="UP001404104">
    <property type="component" value="Unassembled WGS sequence"/>
</dbReference>
<keyword evidence="2" id="KW-1185">Reference proteome</keyword>
<organism evidence="1 2">
    <name type="scientific">Sphingomonas qilianensis</name>
    <dbReference type="NCBI Taxonomy" id="1736690"/>
    <lineage>
        <taxon>Bacteria</taxon>
        <taxon>Pseudomonadati</taxon>
        <taxon>Pseudomonadota</taxon>
        <taxon>Alphaproteobacteria</taxon>
        <taxon>Sphingomonadales</taxon>
        <taxon>Sphingomonadaceae</taxon>
        <taxon>Sphingomonas</taxon>
    </lineage>
</organism>
<evidence type="ECO:0000313" key="2">
    <source>
        <dbReference type="Proteomes" id="UP001404104"/>
    </source>
</evidence>
<sequence length="41" mass="4563">MLAPPDQRRLASYIGLERRLAIELAAQHEAEGQSRQAMLAT</sequence>
<proteinExistence type="predicted"/>
<reference evidence="1 2" key="1">
    <citation type="submission" date="2024-05" db="EMBL/GenBank/DDBJ databases">
        <authorList>
            <person name="Liu Q."/>
            <person name="Xin Y.-H."/>
        </authorList>
    </citation>
    <scope>NUCLEOTIDE SEQUENCE [LARGE SCALE GENOMIC DNA]</scope>
    <source>
        <strain evidence="1 2">CGMCC 1.15349</strain>
    </source>
</reference>
<dbReference type="RefSeq" id="WP_345863901.1">
    <property type="nucleotide sequence ID" value="NZ_JBDIMF010000002.1"/>
</dbReference>
<protein>
    <submittedName>
        <fullName evidence="1">Uncharacterized protein</fullName>
    </submittedName>
</protein>
<name>A0ABU9XQJ7_9SPHN</name>
<dbReference type="EMBL" id="JBDIMF010000002">
    <property type="protein sequence ID" value="MEN2786097.1"/>
    <property type="molecule type" value="Genomic_DNA"/>
</dbReference>